<dbReference type="EMBL" id="JAUJEA010000007">
    <property type="protein sequence ID" value="MDN5203426.1"/>
    <property type="molecule type" value="Genomic_DNA"/>
</dbReference>
<proteinExistence type="predicted"/>
<gene>
    <name evidence="1" type="ORF">QQ008_18715</name>
</gene>
<organism evidence="1 2">
    <name type="scientific">Splendidivirga corallicola</name>
    <dbReference type="NCBI Taxonomy" id="3051826"/>
    <lineage>
        <taxon>Bacteria</taxon>
        <taxon>Pseudomonadati</taxon>
        <taxon>Bacteroidota</taxon>
        <taxon>Cytophagia</taxon>
        <taxon>Cytophagales</taxon>
        <taxon>Splendidivirgaceae</taxon>
        <taxon>Splendidivirga</taxon>
    </lineage>
</organism>
<reference evidence="1" key="1">
    <citation type="submission" date="2023-06" db="EMBL/GenBank/DDBJ databases">
        <title>Genomic of Parafulvivirga corallium.</title>
        <authorList>
            <person name="Wang G."/>
        </authorList>
    </citation>
    <scope>NUCLEOTIDE SEQUENCE</scope>
    <source>
        <strain evidence="1">BMA10</strain>
    </source>
</reference>
<sequence length="797" mass="91238">MKLRIALIVSLFLIITLCGYGQRNSSFIGKMQEQFEVHNNPEVEYLFVEFDKDFYVNGETVWMKIYPFNHQGLLIADSRYIDIEVISPEGEVYLESRFRIEPGRRGGQINLPADIPQGIYRLKAANIGNEYGSFMTEVSIYNFRESNKTITSAKRRFQNVSFFPEGGRIIGNVENEIGFKATDQYGRGFKVDGEVVDSTGATITKFQSDQNGIGSFILLPEKLGKYKIYVQGALVEADVLKSIDTDQIKLEFNDRSDNFLNFRIVAGDDYLITDTNKDFYLLGEFNNQLCYKNKLSLNQNPFTDPLKINISTSALPQGIINFGLFNQQGEWISSRLVFNDKKEGLNISAQTDQLNYTKRGKVSLEISVTDYLDVPVSSELSVKVYDQQISNRAFPKLAGLVSYKYGNKISSSLDHVDLYFKNKEKLSALDAALLTIENANKIWQENERGRGSNTIDDRSKQNMLVLDLSELDPEIYKQISRVSVMSLEDKLVIEEYVDNRKIIEIDMPDYQGKRHIWVYGFNYKGERVQEIKMHSSQTGHKKKYMPINRDVALNEDIIDYLSFKQKENLINLSYGSRQDIYSDETEELGIDRKVDNTIDLEDYVTLPTTKEIINELVSKATFKKEKDGYKLLLTPKESSYKYDDSPLIFINNVPTFDYDHVLSLDAKSVERIKVCNSVRTLRDFGTFGLRGAIFFELKEGYENPLESIYNNLAVINGITYPFEFHGKALDHGEDKIPDFRRLLYWNPNLKTSENEKVVVEFDNADISSDFIIEIQGISKDGKVGSAVLEYGVNELEN</sequence>
<keyword evidence="2" id="KW-1185">Reference proteome</keyword>
<evidence type="ECO:0000313" key="2">
    <source>
        <dbReference type="Proteomes" id="UP001172082"/>
    </source>
</evidence>
<name>A0ABT8KRS6_9BACT</name>
<accession>A0ABT8KRS6</accession>
<dbReference type="Gene3D" id="2.60.40.1930">
    <property type="match status" value="1"/>
</dbReference>
<dbReference type="Proteomes" id="UP001172082">
    <property type="component" value="Unassembled WGS sequence"/>
</dbReference>
<dbReference type="RefSeq" id="WP_346753449.1">
    <property type="nucleotide sequence ID" value="NZ_JAUJEA010000007.1"/>
</dbReference>
<evidence type="ECO:0000313" key="1">
    <source>
        <dbReference type="EMBL" id="MDN5203426.1"/>
    </source>
</evidence>
<comment type="caution">
    <text evidence="1">The sequence shown here is derived from an EMBL/GenBank/DDBJ whole genome shotgun (WGS) entry which is preliminary data.</text>
</comment>
<protein>
    <recommendedName>
        <fullName evidence="3">Macroglobulin domain-containing protein</fullName>
    </recommendedName>
</protein>
<evidence type="ECO:0008006" key="3">
    <source>
        <dbReference type="Google" id="ProtNLM"/>
    </source>
</evidence>